<dbReference type="EMBL" id="FR824118">
    <property type="protein sequence ID" value="CCA19546.1"/>
    <property type="molecule type" value="Genomic_DNA"/>
</dbReference>
<organism evidence="3">
    <name type="scientific">Albugo laibachii Nc14</name>
    <dbReference type="NCBI Taxonomy" id="890382"/>
    <lineage>
        <taxon>Eukaryota</taxon>
        <taxon>Sar</taxon>
        <taxon>Stramenopiles</taxon>
        <taxon>Oomycota</taxon>
        <taxon>Peronosporomycetes</taxon>
        <taxon>Albuginales</taxon>
        <taxon>Albuginaceae</taxon>
        <taxon>Albugo</taxon>
    </lineage>
</organism>
<dbReference type="HOGENOM" id="CLU_913410_0_0_1"/>
<gene>
    <name evidence="3" type="primary">AlNc14C73G4972</name>
    <name evidence="3" type="ORF">ALNC14_056890</name>
</gene>
<keyword evidence="2" id="KW-1133">Transmembrane helix</keyword>
<feature type="compositionally biased region" description="Low complexity" evidence="1">
    <location>
        <begin position="272"/>
        <end position="282"/>
    </location>
</feature>
<name>F0WEB5_9STRA</name>
<evidence type="ECO:0000313" key="3">
    <source>
        <dbReference type="EMBL" id="CCA19546.1"/>
    </source>
</evidence>
<protein>
    <submittedName>
        <fullName evidence="3">AlNc14C73G4972 protein</fullName>
    </submittedName>
</protein>
<reference evidence="3" key="1">
    <citation type="journal article" date="2011" name="PLoS Biol.">
        <title>Gene gain and loss during evolution of obligate parasitism in the white rust pathogen of Arabidopsis thaliana.</title>
        <authorList>
            <person name="Kemen E."/>
            <person name="Gardiner A."/>
            <person name="Schultz-Larsen T."/>
            <person name="Kemen A.C."/>
            <person name="Balmuth A.L."/>
            <person name="Robert-Seilaniantz A."/>
            <person name="Bailey K."/>
            <person name="Holub E."/>
            <person name="Studholme D.J."/>
            <person name="Maclean D."/>
            <person name="Jones J.D."/>
        </authorList>
    </citation>
    <scope>NUCLEOTIDE SEQUENCE</scope>
</reference>
<evidence type="ECO:0000256" key="1">
    <source>
        <dbReference type="SAM" id="MobiDB-lite"/>
    </source>
</evidence>
<reference evidence="3" key="2">
    <citation type="submission" date="2011-02" db="EMBL/GenBank/DDBJ databases">
        <authorList>
            <person name="MacLean D."/>
        </authorList>
    </citation>
    <scope>NUCLEOTIDE SEQUENCE</scope>
</reference>
<dbReference type="AlphaFoldDB" id="F0WEB5"/>
<keyword evidence="2" id="KW-0812">Transmembrane</keyword>
<feature type="region of interest" description="Disordered" evidence="1">
    <location>
        <begin position="184"/>
        <end position="293"/>
    </location>
</feature>
<proteinExistence type="predicted"/>
<feature type="transmembrane region" description="Helical" evidence="2">
    <location>
        <begin position="43"/>
        <end position="60"/>
    </location>
</feature>
<accession>F0WEB5</accession>
<feature type="compositionally biased region" description="Pro residues" evidence="1">
    <location>
        <begin position="229"/>
        <end position="271"/>
    </location>
</feature>
<feature type="compositionally biased region" description="Pro residues" evidence="1">
    <location>
        <begin position="196"/>
        <end position="206"/>
    </location>
</feature>
<keyword evidence="2" id="KW-0472">Membrane</keyword>
<evidence type="ECO:0000256" key="2">
    <source>
        <dbReference type="SAM" id="Phobius"/>
    </source>
</evidence>
<sequence>MSYTQLRTYEVAMVNDCWVSPIPYCTLINPLLTSNISLMRAKLLIDVLVFMASILLYGYGNKMSKVGKLFNRRPAEAADPVKIDNKLRAVKIHKEEELDKPEATSSTYKLHDNKLTITSGDPSQLVKQLSPESKLKRAAKYGGAMTGGLVTGVAGMQVYQALSGVNAADAGNTTQWNTSGITPLFTTENLGTPTVPSLPLPVPTDPKPTGVVPQPSSPPSPSPNTSVPVPLPVTIPPATRPPPTTPFPPFPPTTPPPPPGLGALPTTPPVTLPGVPSPLSSLYQPSDPRLPIIPTTSSLVLKPPV</sequence>